<organism evidence="4 5">
    <name type="scientific">Phreatobacter stygius</name>
    <dbReference type="NCBI Taxonomy" id="1940610"/>
    <lineage>
        <taxon>Bacteria</taxon>
        <taxon>Pseudomonadati</taxon>
        <taxon>Pseudomonadota</taxon>
        <taxon>Alphaproteobacteria</taxon>
        <taxon>Hyphomicrobiales</taxon>
        <taxon>Phreatobacteraceae</taxon>
        <taxon>Phreatobacter</taxon>
    </lineage>
</organism>
<protein>
    <submittedName>
        <fullName evidence="4">MBL fold metallo-hydrolase</fullName>
    </submittedName>
</protein>
<dbReference type="Pfam" id="PF07521">
    <property type="entry name" value="RMMBL"/>
    <property type="match status" value="1"/>
</dbReference>
<evidence type="ECO:0000259" key="2">
    <source>
        <dbReference type="SMART" id="SM00849"/>
    </source>
</evidence>
<dbReference type="PANTHER" id="PTHR11203">
    <property type="entry name" value="CLEAVAGE AND POLYADENYLATION SPECIFICITY FACTOR FAMILY MEMBER"/>
    <property type="match status" value="1"/>
</dbReference>
<dbReference type="InterPro" id="IPR036866">
    <property type="entry name" value="RibonucZ/Hydroxyglut_hydro"/>
</dbReference>
<proteinExistence type="predicted"/>
<dbReference type="Pfam" id="PF00753">
    <property type="entry name" value="Lactamase_B"/>
    <property type="match status" value="1"/>
</dbReference>
<dbReference type="GO" id="GO:0004521">
    <property type="term" value="F:RNA endonuclease activity"/>
    <property type="evidence" value="ECO:0007669"/>
    <property type="project" value="TreeGrafter"/>
</dbReference>
<evidence type="ECO:0000313" key="5">
    <source>
        <dbReference type="Proteomes" id="UP000298781"/>
    </source>
</evidence>
<evidence type="ECO:0000256" key="1">
    <source>
        <dbReference type="ARBA" id="ARBA00022801"/>
    </source>
</evidence>
<keyword evidence="1 4" id="KW-0378">Hydrolase</keyword>
<dbReference type="SMART" id="SM00849">
    <property type="entry name" value="Lactamase_B"/>
    <property type="match status" value="1"/>
</dbReference>
<reference evidence="4 5" key="1">
    <citation type="submission" date="2019-04" db="EMBL/GenBank/DDBJ databases">
        <title>Phreatobacter aquaticus sp. nov.</title>
        <authorList>
            <person name="Choi A."/>
        </authorList>
    </citation>
    <scope>NUCLEOTIDE SEQUENCE [LARGE SCALE GENOMIC DNA]</scope>
    <source>
        <strain evidence="4 5">KCTC 52518</strain>
    </source>
</reference>
<dbReference type="OrthoDB" id="9803916at2"/>
<dbReference type="RefSeq" id="WP_136959647.1">
    <property type="nucleotide sequence ID" value="NZ_CP039690.1"/>
</dbReference>
<evidence type="ECO:0000259" key="3">
    <source>
        <dbReference type="SMART" id="SM01027"/>
    </source>
</evidence>
<dbReference type="CDD" id="cd16295">
    <property type="entry name" value="TTHA0252-CPSF-like_MBL-fold"/>
    <property type="match status" value="1"/>
</dbReference>
<dbReference type="PANTHER" id="PTHR11203:SF37">
    <property type="entry name" value="INTEGRATOR COMPLEX SUBUNIT 11"/>
    <property type="match status" value="1"/>
</dbReference>
<dbReference type="Pfam" id="PF10996">
    <property type="entry name" value="Beta-Casp"/>
    <property type="match status" value="1"/>
</dbReference>
<evidence type="ECO:0000313" key="4">
    <source>
        <dbReference type="EMBL" id="QCI64191.1"/>
    </source>
</evidence>
<dbReference type="InterPro" id="IPR022712">
    <property type="entry name" value="Beta_Casp"/>
</dbReference>
<dbReference type="SUPFAM" id="SSF56281">
    <property type="entry name" value="Metallo-hydrolase/oxidoreductase"/>
    <property type="match status" value="1"/>
</dbReference>
<dbReference type="SMART" id="SM01027">
    <property type="entry name" value="Beta-Casp"/>
    <property type="match status" value="1"/>
</dbReference>
<sequence length="531" mass="57567">MSIRLHVLGAARVVTGSSYLFEANGRRILVDCGMFQGSKTLKALNYRTFPFRPADLHAVLLTHAHIDHAGLLPKLTKAGYRGPIHATRSTVDLCSIMLPDSGHIQEMEVEQLNRRKSRRGEPKVEPIYTAADAVACLDQFRSVTYGKWLPLGDGIRARWWNAGHILGSASIELEFAAADAAAAPVRVLMSGDLGPDAKLFHPDPNGPVDLDLIVCEATYGDRDRPATSVSGRRAVLAAEVNAAAKRGGPLLIPCFAVERTQEILADLLAAMEQGEVPEAPIFVDSPLAIKATEIFQAHAGELEDNGGLERLANAPQVRFTESADQSRSLERLRGFHIIIAASGMCDAGRIRHHLKNHLWRPSTTVLMVGYQAEGTLGRIILDGARTVQIHGDAVKVQATVRMIDAYSGHADRGEVLDWLAARKPVRSGVVLVHAEERALAAFAPTVGETIVAPDQVMVPHLDDTIEITAGQARILPAPARRIEPERVAGPDWHNDSAAFVLDLRAALDKAADDRARGVILRRLKRALAGED</sequence>
<keyword evidence="5" id="KW-1185">Reference proteome</keyword>
<gene>
    <name evidence="4" type="ORF">E8M01_07990</name>
</gene>
<feature type="domain" description="Beta-Casp" evidence="3">
    <location>
        <begin position="260"/>
        <end position="380"/>
    </location>
</feature>
<name>A0A4D7AW88_9HYPH</name>
<dbReference type="GO" id="GO:0016787">
    <property type="term" value="F:hydrolase activity"/>
    <property type="evidence" value="ECO:0007669"/>
    <property type="project" value="UniProtKB-KW"/>
</dbReference>
<dbReference type="KEGG" id="pstg:E8M01_07990"/>
<feature type="domain" description="Metallo-beta-lactamase" evidence="2">
    <location>
        <begin position="15"/>
        <end position="232"/>
    </location>
</feature>
<dbReference type="AlphaFoldDB" id="A0A4D7AW88"/>
<dbReference type="Proteomes" id="UP000298781">
    <property type="component" value="Chromosome"/>
</dbReference>
<dbReference type="InterPro" id="IPR011108">
    <property type="entry name" value="RMMBL"/>
</dbReference>
<accession>A0A4D7AW88</accession>
<dbReference type="Gene3D" id="3.60.15.10">
    <property type="entry name" value="Ribonuclease Z/Hydroxyacylglutathione hydrolase-like"/>
    <property type="match status" value="1"/>
</dbReference>
<dbReference type="EMBL" id="CP039690">
    <property type="protein sequence ID" value="QCI64191.1"/>
    <property type="molecule type" value="Genomic_DNA"/>
</dbReference>
<dbReference type="InterPro" id="IPR050698">
    <property type="entry name" value="MBL"/>
</dbReference>
<dbReference type="InterPro" id="IPR001279">
    <property type="entry name" value="Metallo-B-lactamas"/>
</dbReference>
<dbReference type="Gene3D" id="3.40.50.10890">
    <property type="match status" value="1"/>
</dbReference>